<keyword evidence="1" id="KW-1133">Transmembrane helix</keyword>
<dbReference type="InterPro" id="IPR005185">
    <property type="entry name" value="YccF"/>
</dbReference>
<proteinExistence type="predicted"/>
<dbReference type="KEGG" id="acan:ACA1_389020"/>
<evidence type="ECO:0000259" key="2">
    <source>
        <dbReference type="Pfam" id="PF03733"/>
    </source>
</evidence>
<dbReference type="EMBL" id="KB008156">
    <property type="protein sequence ID" value="ELR11191.1"/>
    <property type="molecule type" value="Genomic_DNA"/>
</dbReference>
<reference evidence="3 4" key="1">
    <citation type="journal article" date="2013" name="Genome Biol.">
        <title>Genome of Acanthamoeba castellanii highlights extensive lateral gene transfer and early evolution of tyrosine kinase signaling.</title>
        <authorList>
            <person name="Clarke M."/>
            <person name="Lohan A.J."/>
            <person name="Liu B."/>
            <person name="Lagkouvardos I."/>
            <person name="Roy S."/>
            <person name="Zafar N."/>
            <person name="Bertelli C."/>
            <person name="Schilde C."/>
            <person name="Kianianmomeni A."/>
            <person name="Burglin T.R."/>
            <person name="Frech C."/>
            <person name="Turcotte B."/>
            <person name="Kopec K.O."/>
            <person name="Synnott J.M."/>
            <person name="Choo C."/>
            <person name="Paponov I."/>
            <person name="Finkler A."/>
            <person name="Soon Heng Tan C."/>
            <person name="Hutchins A.P."/>
            <person name="Weinmeier T."/>
            <person name="Rattei T."/>
            <person name="Chu J.S."/>
            <person name="Gimenez G."/>
            <person name="Irimia M."/>
            <person name="Rigden D.J."/>
            <person name="Fitzpatrick D.A."/>
            <person name="Lorenzo-Morales J."/>
            <person name="Bateman A."/>
            <person name="Chiu C.H."/>
            <person name="Tang P."/>
            <person name="Hegemann P."/>
            <person name="Fromm H."/>
            <person name="Raoult D."/>
            <person name="Greub G."/>
            <person name="Miranda-Saavedra D."/>
            <person name="Chen N."/>
            <person name="Nash P."/>
            <person name="Ginger M.L."/>
            <person name="Horn M."/>
            <person name="Schaap P."/>
            <person name="Caler L."/>
            <person name="Loftus B."/>
        </authorList>
    </citation>
    <scope>NUCLEOTIDE SEQUENCE [LARGE SCALE GENOMIC DNA]</scope>
    <source>
        <strain evidence="3 4">Neff</strain>
    </source>
</reference>
<feature type="domain" description="Inner membrane component" evidence="2">
    <location>
        <begin position="33"/>
        <end position="79"/>
    </location>
</feature>
<dbReference type="OMA" id="GVYALWP"/>
<dbReference type="RefSeq" id="XP_004333204.1">
    <property type="nucleotide sequence ID" value="XM_004333156.1"/>
</dbReference>
<feature type="domain" description="Inner membrane component" evidence="2">
    <location>
        <begin position="103"/>
        <end position="153"/>
    </location>
</feature>
<gene>
    <name evidence="3" type="ORF">ACA1_389020</name>
</gene>
<sequence>MATVIQTTTTTTEVPGSKRHFWDREPLLSLRRVLWIVLGGWMFFLVFFFVGVAFAISIVGMPMAYEFFKFARFLLLPVGYRAISRSGKSKNPLRRPRDTACVVANVLWLIFFGWWLALMLVVLMVIQAVTIIGLPLVVEFPKLMKFIMWPFGKKIISKKSYRAGVAAGAAQTATVVPGTTVVTSV</sequence>
<accession>L8GG86</accession>
<evidence type="ECO:0000313" key="3">
    <source>
        <dbReference type="EMBL" id="ELR11191.1"/>
    </source>
</evidence>
<keyword evidence="1" id="KW-0472">Membrane</keyword>
<dbReference type="OrthoDB" id="16982at2759"/>
<name>L8GG86_ACACF</name>
<dbReference type="PANTHER" id="PTHR42903:SF1">
    <property type="entry name" value="INNER MEMBRANE PROTEIN YCCF"/>
    <property type="match status" value="1"/>
</dbReference>
<evidence type="ECO:0000256" key="1">
    <source>
        <dbReference type="SAM" id="Phobius"/>
    </source>
</evidence>
<protein>
    <recommendedName>
        <fullName evidence="2">Inner membrane component domain-containing protein</fullName>
    </recommendedName>
</protein>
<dbReference type="GO" id="GO:0005886">
    <property type="term" value="C:plasma membrane"/>
    <property type="evidence" value="ECO:0007669"/>
    <property type="project" value="TreeGrafter"/>
</dbReference>
<feature type="transmembrane region" description="Helical" evidence="1">
    <location>
        <begin position="33"/>
        <end position="61"/>
    </location>
</feature>
<keyword evidence="4" id="KW-1185">Reference proteome</keyword>
<dbReference type="PANTHER" id="PTHR42903">
    <property type="entry name" value="INNER MEMBRANE PROTEIN YCCF"/>
    <property type="match status" value="1"/>
</dbReference>
<evidence type="ECO:0000313" key="4">
    <source>
        <dbReference type="Proteomes" id="UP000011083"/>
    </source>
</evidence>
<dbReference type="AlphaFoldDB" id="L8GG86"/>
<dbReference type="GeneID" id="14911622"/>
<dbReference type="VEuPathDB" id="AmoebaDB:ACA1_389020"/>
<feature type="transmembrane region" description="Helical" evidence="1">
    <location>
        <begin position="67"/>
        <end position="83"/>
    </location>
</feature>
<keyword evidence="1" id="KW-0812">Transmembrane</keyword>
<dbReference type="InterPro" id="IPR052937">
    <property type="entry name" value="Inner_membrane_protein"/>
</dbReference>
<feature type="transmembrane region" description="Helical" evidence="1">
    <location>
        <begin position="103"/>
        <end position="126"/>
    </location>
</feature>
<dbReference type="Proteomes" id="UP000011083">
    <property type="component" value="Unassembled WGS sequence"/>
</dbReference>
<organism evidence="3 4">
    <name type="scientific">Acanthamoeba castellanii (strain ATCC 30010 / Neff)</name>
    <dbReference type="NCBI Taxonomy" id="1257118"/>
    <lineage>
        <taxon>Eukaryota</taxon>
        <taxon>Amoebozoa</taxon>
        <taxon>Discosea</taxon>
        <taxon>Longamoebia</taxon>
        <taxon>Centramoebida</taxon>
        <taxon>Acanthamoebidae</taxon>
        <taxon>Acanthamoeba</taxon>
    </lineage>
</organism>
<dbReference type="Pfam" id="PF03733">
    <property type="entry name" value="YccF"/>
    <property type="match status" value="2"/>
</dbReference>
<feature type="transmembrane region" description="Helical" evidence="1">
    <location>
        <begin position="132"/>
        <end position="152"/>
    </location>
</feature>